<dbReference type="UniPathway" id="UPA00094"/>
<protein>
    <recommendedName>
        <fullName evidence="3 9">Biotin carboxyl carrier protein of acetyl-CoA carboxylase</fullName>
    </recommendedName>
</protein>
<dbReference type="Pfam" id="PF00364">
    <property type="entry name" value="Biotin_lipoyl"/>
    <property type="match status" value="1"/>
</dbReference>
<dbReference type="Proteomes" id="UP000046176">
    <property type="component" value="Unassembled WGS sequence"/>
</dbReference>
<evidence type="ECO:0000256" key="2">
    <source>
        <dbReference type="ARBA" id="ARBA00005194"/>
    </source>
</evidence>
<keyword evidence="4 9" id="KW-0444">Lipid biosynthesis</keyword>
<dbReference type="PANTHER" id="PTHR45266">
    <property type="entry name" value="OXALOACETATE DECARBOXYLASE ALPHA CHAIN"/>
    <property type="match status" value="1"/>
</dbReference>
<dbReference type="InterPro" id="IPR001249">
    <property type="entry name" value="AcCoA_biotinCC"/>
</dbReference>
<comment type="function">
    <text evidence="1 9">This protein is a component of the acetyl coenzyme A carboxylase complex; first, biotin carboxylase catalyzes the carboxylation of the carrier protein and then the transcarboxylase transfers the carboxyl group to form malonyl-CoA.</text>
</comment>
<dbReference type="PANTHER" id="PTHR45266:SF3">
    <property type="entry name" value="OXALOACETATE DECARBOXYLASE ALPHA CHAIN"/>
    <property type="match status" value="1"/>
</dbReference>
<evidence type="ECO:0000256" key="5">
    <source>
        <dbReference type="ARBA" id="ARBA00022832"/>
    </source>
</evidence>
<keyword evidence="6 9" id="KW-0443">Lipid metabolism</keyword>
<dbReference type="GO" id="GO:0009317">
    <property type="term" value="C:acetyl-CoA carboxylase complex"/>
    <property type="evidence" value="ECO:0007669"/>
    <property type="project" value="InterPro"/>
</dbReference>
<evidence type="ECO:0000313" key="13">
    <source>
        <dbReference type="Proteomes" id="UP000046176"/>
    </source>
</evidence>
<keyword evidence="8 9" id="KW-0092">Biotin</keyword>
<dbReference type="GO" id="GO:0006633">
    <property type="term" value="P:fatty acid biosynthetic process"/>
    <property type="evidence" value="ECO:0007669"/>
    <property type="project" value="UniProtKB-UniPathway"/>
</dbReference>
<evidence type="ECO:0000256" key="4">
    <source>
        <dbReference type="ARBA" id="ARBA00022516"/>
    </source>
</evidence>
<sequence length="149" mass="15602">MDLSKIKTLIDFVGRSSITELTVTEKDLTVRIFRSQPMAGEASTDLARGQQPAAGASITLGPDDLPAIGRTSAIPVKAPVSGVLHRSSAPGEGPFVKPGDEVTEGQTLFIIEAMKVFNKIAASRSGRIVNLTEIDGGEVETGDLLAEIA</sequence>
<dbReference type="PROSITE" id="PS00188">
    <property type="entry name" value="BIOTIN"/>
    <property type="match status" value="1"/>
</dbReference>
<feature type="domain" description="Lipoyl-binding" evidence="11">
    <location>
        <begin position="73"/>
        <end position="149"/>
    </location>
</feature>
<dbReference type="SUPFAM" id="SSF51230">
    <property type="entry name" value="Single hybrid motif"/>
    <property type="match status" value="1"/>
</dbReference>
<dbReference type="PROSITE" id="PS50968">
    <property type="entry name" value="BIOTINYL_LIPOYL"/>
    <property type="match status" value="1"/>
</dbReference>
<name>A0A0T7FFB6_NEOGA</name>
<feature type="region of interest" description="Disordered" evidence="10">
    <location>
        <begin position="41"/>
        <end position="61"/>
    </location>
</feature>
<evidence type="ECO:0000256" key="10">
    <source>
        <dbReference type="SAM" id="MobiDB-lite"/>
    </source>
</evidence>
<evidence type="ECO:0000313" key="12">
    <source>
        <dbReference type="EMBL" id="CDZ33664.1"/>
    </source>
</evidence>
<dbReference type="Gene3D" id="2.40.50.100">
    <property type="match status" value="1"/>
</dbReference>
<dbReference type="InterPro" id="IPR050709">
    <property type="entry name" value="Biotin_Carboxyl_Carrier/Decarb"/>
</dbReference>
<comment type="pathway">
    <text evidence="2 9">Lipid metabolism; fatty acid biosynthesis.</text>
</comment>
<evidence type="ECO:0000256" key="6">
    <source>
        <dbReference type="ARBA" id="ARBA00023098"/>
    </source>
</evidence>
<organism evidence="12 13">
    <name type="scientific">Neorhizobium galegae bv. officinalis</name>
    <dbReference type="NCBI Taxonomy" id="323656"/>
    <lineage>
        <taxon>Bacteria</taxon>
        <taxon>Pseudomonadati</taxon>
        <taxon>Pseudomonadota</taxon>
        <taxon>Alphaproteobacteria</taxon>
        <taxon>Hyphomicrobiales</taxon>
        <taxon>Rhizobiaceae</taxon>
        <taxon>Rhizobium/Agrobacterium group</taxon>
        <taxon>Neorhizobium</taxon>
    </lineage>
</organism>
<evidence type="ECO:0000256" key="7">
    <source>
        <dbReference type="ARBA" id="ARBA00023160"/>
    </source>
</evidence>
<dbReference type="PRINTS" id="PR01071">
    <property type="entry name" value="ACOABIOTINCC"/>
</dbReference>
<dbReference type="GO" id="GO:0003989">
    <property type="term" value="F:acetyl-CoA carboxylase activity"/>
    <property type="evidence" value="ECO:0007669"/>
    <property type="project" value="InterPro"/>
</dbReference>
<keyword evidence="7 9" id="KW-0275">Fatty acid biosynthesis</keyword>
<gene>
    <name evidence="12" type="ORF">NGAL_HAMBI1145_19460</name>
</gene>
<dbReference type="InterPro" id="IPR001882">
    <property type="entry name" value="Biotin_BS"/>
</dbReference>
<evidence type="ECO:0000256" key="8">
    <source>
        <dbReference type="ARBA" id="ARBA00023267"/>
    </source>
</evidence>
<evidence type="ECO:0000256" key="9">
    <source>
        <dbReference type="RuleBase" id="RU364072"/>
    </source>
</evidence>
<dbReference type="AlphaFoldDB" id="A0A0T7FFB6"/>
<proteinExistence type="predicted"/>
<evidence type="ECO:0000259" key="11">
    <source>
        <dbReference type="PROSITE" id="PS50968"/>
    </source>
</evidence>
<reference evidence="12 13" key="1">
    <citation type="submission" date="2014-08" db="EMBL/GenBank/DDBJ databases">
        <authorList>
            <person name="Chen Y.-H."/>
        </authorList>
    </citation>
    <scope>NUCLEOTIDE SEQUENCE [LARGE SCALE GENOMIC DNA]</scope>
</reference>
<dbReference type="InterPro" id="IPR000089">
    <property type="entry name" value="Biotin_lipoyl"/>
</dbReference>
<dbReference type="EMBL" id="CCRH01000004">
    <property type="protein sequence ID" value="CDZ33664.1"/>
    <property type="molecule type" value="Genomic_DNA"/>
</dbReference>
<dbReference type="OrthoDB" id="9811735at2"/>
<evidence type="ECO:0000256" key="1">
    <source>
        <dbReference type="ARBA" id="ARBA00003761"/>
    </source>
</evidence>
<accession>A0A0T7FFB6</accession>
<evidence type="ECO:0000256" key="3">
    <source>
        <dbReference type="ARBA" id="ARBA00017562"/>
    </source>
</evidence>
<dbReference type="InterPro" id="IPR011053">
    <property type="entry name" value="Single_hybrid_motif"/>
</dbReference>
<keyword evidence="5 9" id="KW-0276">Fatty acid metabolism</keyword>
<dbReference type="RefSeq" id="WP_046666141.1">
    <property type="nucleotide sequence ID" value="NZ_CCRH01000004.1"/>
</dbReference>
<dbReference type="CDD" id="cd06850">
    <property type="entry name" value="biotinyl_domain"/>
    <property type="match status" value="1"/>
</dbReference>